<protein>
    <submittedName>
        <fullName evidence="2">Uncharacterized protein</fullName>
    </submittedName>
</protein>
<evidence type="ECO:0000313" key="3">
    <source>
        <dbReference type="Proteomes" id="UP000620124"/>
    </source>
</evidence>
<organism evidence="2 3">
    <name type="scientific">Mycena venus</name>
    <dbReference type="NCBI Taxonomy" id="2733690"/>
    <lineage>
        <taxon>Eukaryota</taxon>
        <taxon>Fungi</taxon>
        <taxon>Dikarya</taxon>
        <taxon>Basidiomycota</taxon>
        <taxon>Agaricomycotina</taxon>
        <taxon>Agaricomycetes</taxon>
        <taxon>Agaricomycetidae</taxon>
        <taxon>Agaricales</taxon>
        <taxon>Marasmiineae</taxon>
        <taxon>Mycenaceae</taxon>
        <taxon>Mycena</taxon>
    </lineage>
</organism>
<feature type="region of interest" description="Disordered" evidence="1">
    <location>
        <begin position="30"/>
        <end position="54"/>
    </location>
</feature>
<dbReference type="EMBL" id="JACAZI010000019">
    <property type="protein sequence ID" value="KAF7340332.1"/>
    <property type="molecule type" value="Genomic_DNA"/>
</dbReference>
<accession>A0A8H7CLG7</accession>
<dbReference type="OrthoDB" id="3071582at2759"/>
<sequence>MSLRHVELTCHDDCARCQEACPAALIVRRRRHPPQSRSSRPISLSRRSTSAASPVPSSYFFTCASPPSGPSSSAPASPPASCSPRTSESSHTPPSPTASTFSDSTCTSVNRPYSVLTADAPFPYNGTGAEGHGSRRAPLLRRPFAFSFLQSPCLLRRGGRATPRASMRRMGQGRRFHLSVNAKEEGDDSGVYVQEESYEEQDWTLAPPALPSPTSQTSFYPLRTSTPPPRTGPSSPTRSFPMVHTGNAFPPSSGSSLPRVPTAHTFPIATSPKAKSRRLPRRTSSP</sequence>
<feature type="region of interest" description="Disordered" evidence="1">
    <location>
        <begin position="66"/>
        <end position="106"/>
    </location>
</feature>
<gene>
    <name evidence="2" type="ORF">MVEN_01952400</name>
</gene>
<feature type="compositionally biased region" description="Low complexity" evidence="1">
    <location>
        <begin position="66"/>
        <end position="105"/>
    </location>
</feature>
<feature type="region of interest" description="Disordered" evidence="1">
    <location>
        <begin position="195"/>
        <end position="286"/>
    </location>
</feature>
<feature type="compositionally biased region" description="Low complexity" evidence="1">
    <location>
        <begin position="35"/>
        <end position="50"/>
    </location>
</feature>
<evidence type="ECO:0000256" key="1">
    <source>
        <dbReference type="SAM" id="MobiDB-lite"/>
    </source>
</evidence>
<reference evidence="2" key="1">
    <citation type="submission" date="2020-05" db="EMBL/GenBank/DDBJ databases">
        <title>Mycena genomes resolve the evolution of fungal bioluminescence.</title>
        <authorList>
            <person name="Tsai I.J."/>
        </authorList>
    </citation>
    <scope>NUCLEOTIDE SEQUENCE</scope>
    <source>
        <strain evidence="2">CCC161011</strain>
    </source>
</reference>
<keyword evidence="3" id="KW-1185">Reference proteome</keyword>
<dbReference type="AlphaFoldDB" id="A0A8H7CLG7"/>
<feature type="compositionally biased region" description="Basic residues" evidence="1">
    <location>
        <begin position="274"/>
        <end position="286"/>
    </location>
</feature>
<feature type="compositionally biased region" description="Low complexity" evidence="1">
    <location>
        <begin position="232"/>
        <end position="241"/>
    </location>
</feature>
<evidence type="ECO:0000313" key="2">
    <source>
        <dbReference type="EMBL" id="KAF7340332.1"/>
    </source>
</evidence>
<proteinExistence type="predicted"/>
<comment type="caution">
    <text evidence="2">The sequence shown here is derived from an EMBL/GenBank/DDBJ whole genome shotgun (WGS) entry which is preliminary data.</text>
</comment>
<name>A0A8H7CLG7_9AGAR</name>
<dbReference type="Proteomes" id="UP000620124">
    <property type="component" value="Unassembled WGS sequence"/>
</dbReference>